<dbReference type="Gene3D" id="3.40.50.300">
    <property type="entry name" value="P-loop containing nucleotide triphosphate hydrolases"/>
    <property type="match status" value="1"/>
</dbReference>
<dbReference type="RefSeq" id="WP_243067834.1">
    <property type="nucleotide sequence ID" value="NZ_JAIVFK010000024.1"/>
</dbReference>
<dbReference type="Pfam" id="PF03567">
    <property type="entry name" value="Sulfotransfer_2"/>
    <property type="match status" value="1"/>
</dbReference>
<proteinExistence type="predicted"/>
<reference evidence="2" key="1">
    <citation type="journal article" date="2022" name="ISME J.">
        <title>Identification of active gaseous-alkane degraders at natural gas seeps.</title>
        <authorList>
            <person name="Farhan Ul Haque M."/>
            <person name="Hernandez M."/>
            <person name="Crombie A.T."/>
            <person name="Murrell J.C."/>
        </authorList>
    </citation>
    <scope>NUCLEOTIDE SEQUENCE</scope>
    <source>
        <strain evidence="2">PC2</strain>
    </source>
</reference>
<comment type="caution">
    <text evidence="2">The sequence shown here is derived from an EMBL/GenBank/DDBJ whole genome shotgun (WGS) entry which is preliminary data.</text>
</comment>
<keyword evidence="3" id="KW-1185">Reference proteome</keyword>
<sequence>MEMEIEKNGAEPGEDAPSNEPEAGPGFTITEFDEAWYLSKHPDVKSAVAMPRGLHYGRVHYLKHGKQEQREAHYTSARRQLLHLHIPKTAGSSLRAAFARQKYNVFSIDPNFKYDPAEHSAVDVFSGHVGFRAMTEDKGGRLRAVTILRDPVDRILSYYYHLIKLHDAGLEVSERTTLAKKYPLDDFLSIKDHPHLLTDMFNAVTWQLLHGVDISERIAYRRANPPLSDADLVNRATKNLASCLVVGFQDRMPEFLDDLTAACGVRLTLGQDNSNDNRTPVEQISTKTRDNVLSWVHLDVAVYRWARSILIKDACR</sequence>
<accession>A0ABS9Z8Z8</accession>
<evidence type="ECO:0000256" key="1">
    <source>
        <dbReference type="SAM" id="MobiDB-lite"/>
    </source>
</evidence>
<dbReference type="SUPFAM" id="SSF52540">
    <property type="entry name" value="P-loop containing nucleoside triphosphate hydrolases"/>
    <property type="match status" value="1"/>
</dbReference>
<organism evidence="2 3">
    <name type="scientific">Candidatus Rhodoblastus alkanivorans</name>
    <dbReference type="NCBI Taxonomy" id="2954117"/>
    <lineage>
        <taxon>Bacteria</taxon>
        <taxon>Pseudomonadati</taxon>
        <taxon>Pseudomonadota</taxon>
        <taxon>Alphaproteobacteria</taxon>
        <taxon>Hyphomicrobiales</taxon>
        <taxon>Rhodoblastaceae</taxon>
        <taxon>Rhodoblastus</taxon>
    </lineage>
</organism>
<evidence type="ECO:0000313" key="2">
    <source>
        <dbReference type="EMBL" id="MCI4683916.1"/>
    </source>
</evidence>
<gene>
    <name evidence="2" type="ORF">K2U94_14295</name>
</gene>
<dbReference type="EMBL" id="JAIVFP010000001">
    <property type="protein sequence ID" value="MCI4683916.1"/>
    <property type="molecule type" value="Genomic_DNA"/>
</dbReference>
<evidence type="ECO:0000313" key="3">
    <source>
        <dbReference type="Proteomes" id="UP001139104"/>
    </source>
</evidence>
<dbReference type="InterPro" id="IPR005331">
    <property type="entry name" value="Sulfotransferase"/>
</dbReference>
<feature type="region of interest" description="Disordered" evidence="1">
    <location>
        <begin position="1"/>
        <end position="25"/>
    </location>
</feature>
<dbReference type="Proteomes" id="UP001139104">
    <property type="component" value="Unassembled WGS sequence"/>
</dbReference>
<protein>
    <submittedName>
        <fullName evidence="2">Sulfotransferase family protein</fullName>
    </submittedName>
</protein>
<name>A0ABS9Z8Z8_9HYPH</name>
<dbReference type="InterPro" id="IPR027417">
    <property type="entry name" value="P-loop_NTPase"/>
</dbReference>